<dbReference type="Pfam" id="PF10328">
    <property type="entry name" value="7TM_GPCR_Srx"/>
    <property type="match status" value="1"/>
</dbReference>
<proteinExistence type="predicted"/>
<evidence type="ECO:0000259" key="2">
    <source>
        <dbReference type="Pfam" id="PF10328"/>
    </source>
</evidence>
<keyword evidence="1" id="KW-0812">Transmembrane</keyword>
<feature type="domain" description="7TM GPCR serpentine receptor class x (Srx)" evidence="2">
    <location>
        <begin position="21"/>
        <end position="55"/>
    </location>
</feature>
<keyword evidence="1" id="KW-0472">Membrane</keyword>
<sequence length="58" mass="6050">MNSESLEFVSADSLATGIIMITAAVVGILVNAAVMTLILKTPSFHNAFGYICFSNLAA</sequence>
<evidence type="ECO:0000256" key="1">
    <source>
        <dbReference type="SAM" id="Phobius"/>
    </source>
</evidence>
<dbReference type="EMBL" id="CATQJL010000316">
    <property type="protein sequence ID" value="CAJ0606644.1"/>
    <property type="molecule type" value="Genomic_DNA"/>
</dbReference>
<gene>
    <name evidence="3" type="ORF">CYNAS_LOCUS18627</name>
</gene>
<protein>
    <recommendedName>
        <fullName evidence="2">7TM GPCR serpentine receptor class x (Srx) domain-containing protein</fullName>
    </recommendedName>
</protein>
<feature type="non-terminal residue" evidence="3">
    <location>
        <position position="1"/>
    </location>
</feature>
<dbReference type="InterPro" id="IPR019430">
    <property type="entry name" value="7TM_GPCR_serpentine_rcpt_Srx"/>
</dbReference>
<name>A0AA36HAJ4_CYLNA</name>
<feature type="transmembrane region" description="Helical" evidence="1">
    <location>
        <begin position="14"/>
        <end position="39"/>
    </location>
</feature>
<keyword evidence="1" id="KW-1133">Transmembrane helix</keyword>
<keyword evidence="4" id="KW-1185">Reference proteome</keyword>
<accession>A0AA36HAJ4</accession>
<evidence type="ECO:0000313" key="4">
    <source>
        <dbReference type="Proteomes" id="UP001176961"/>
    </source>
</evidence>
<reference evidence="3" key="1">
    <citation type="submission" date="2023-07" db="EMBL/GenBank/DDBJ databases">
        <authorList>
            <consortium name="CYATHOMIX"/>
        </authorList>
    </citation>
    <scope>NUCLEOTIDE SEQUENCE</scope>
    <source>
        <strain evidence="3">N/A</strain>
    </source>
</reference>
<dbReference type="AlphaFoldDB" id="A0AA36HAJ4"/>
<organism evidence="3 4">
    <name type="scientific">Cylicocyclus nassatus</name>
    <name type="common">Nematode worm</name>
    <dbReference type="NCBI Taxonomy" id="53992"/>
    <lineage>
        <taxon>Eukaryota</taxon>
        <taxon>Metazoa</taxon>
        <taxon>Ecdysozoa</taxon>
        <taxon>Nematoda</taxon>
        <taxon>Chromadorea</taxon>
        <taxon>Rhabditida</taxon>
        <taxon>Rhabditina</taxon>
        <taxon>Rhabditomorpha</taxon>
        <taxon>Strongyloidea</taxon>
        <taxon>Strongylidae</taxon>
        <taxon>Cylicocyclus</taxon>
    </lineage>
</organism>
<dbReference type="Proteomes" id="UP001176961">
    <property type="component" value="Unassembled WGS sequence"/>
</dbReference>
<comment type="caution">
    <text evidence="3">The sequence shown here is derived from an EMBL/GenBank/DDBJ whole genome shotgun (WGS) entry which is preliminary data.</text>
</comment>
<evidence type="ECO:0000313" key="3">
    <source>
        <dbReference type="EMBL" id="CAJ0606644.1"/>
    </source>
</evidence>